<dbReference type="Pfam" id="PF03087">
    <property type="entry name" value="BPS1"/>
    <property type="match status" value="1"/>
</dbReference>
<gene>
    <name evidence="2" type="ORF">PVL29_017564</name>
</gene>
<dbReference type="PANTHER" id="PTHR31509">
    <property type="entry name" value="BPS1-LIKE PROTEIN"/>
    <property type="match status" value="1"/>
</dbReference>
<keyword evidence="1" id="KW-0175">Coiled coil</keyword>
<dbReference type="AlphaFoldDB" id="A0AA38ZBK4"/>
<reference evidence="2 3" key="1">
    <citation type="journal article" date="2023" name="BMC Biotechnol.">
        <title>Vitis rotundifolia cv Carlos genome sequencing.</title>
        <authorList>
            <person name="Huff M."/>
            <person name="Hulse-Kemp A."/>
            <person name="Scheffler B."/>
            <person name="Youngblood R."/>
            <person name="Simpson S."/>
            <person name="Babiker E."/>
            <person name="Staton M."/>
        </authorList>
    </citation>
    <scope>NUCLEOTIDE SEQUENCE [LARGE SCALE GENOMIC DNA]</scope>
    <source>
        <tissue evidence="2">Leaf</tissue>
    </source>
</reference>
<protein>
    <submittedName>
        <fullName evidence="2">Uncharacterized protein</fullName>
    </submittedName>
</protein>
<sequence length="315" mass="35507">MVLLVDRLGKSLRLHAKLDHHHHHHHHHHHGSEALLGSLQAFHSDVSNCLNQLLLNPNPGSEILSLFWFQRFFELFPAINKAFAKLVVRIDYPMSKWEVDFMEEYLNYSLSLLELLNSINASISHLGHARFSLSHALSLVEHSSSSAMEHLKAIQPLGEGKACKEENKRSVRERPFSGKEEVSHQALMEMKSIGFWVCGIVLSGLSGDAQPYLEMRKLADSSANSSLKGLDAGVHEVIMERSSIPKEVKEVNDAVPCLLNAMVIGKGNNAAEELKRRLEVLEKTLDSIQKEVEDLFSEVLAGRNELLDILRRRKH</sequence>
<proteinExistence type="predicted"/>
<dbReference type="GO" id="GO:0048364">
    <property type="term" value="P:root development"/>
    <property type="evidence" value="ECO:0007669"/>
    <property type="project" value="InterPro"/>
</dbReference>
<dbReference type="EMBL" id="JARBHA010000013">
    <property type="protein sequence ID" value="KAJ9685572.1"/>
    <property type="molecule type" value="Genomic_DNA"/>
</dbReference>
<keyword evidence="3" id="KW-1185">Reference proteome</keyword>
<evidence type="ECO:0000313" key="3">
    <source>
        <dbReference type="Proteomes" id="UP001168098"/>
    </source>
</evidence>
<dbReference type="InterPro" id="IPR004320">
    <property type="entry name" value="BPS1_pln"/>
</dbReference>
<organism evidence="2 3">
    <name type="scientific">Vitis rotundifolia</name>
    <name type="common">Muscadine grape</name>
    <dbReference type="NCBI Taxonomy" id="103349"/>
    <lineage>
        <taxon>Eukaryota</taxon>
        <taxon>Viridiplantae</taxon>
        <taxon>Streptophyta</taxon>
        <taxon>Embryophyta</taxon>
        <taxon>Tracheophyta</taxon>
        <taxon>Spermatophyta</taxon>
        <taxon>Magnoliopsida</taxon>
        <taxon>eudicotyledons</taxon>
        <taxon>Gunneridae</taxon>
        <taxon>Pentapetalae</taxon>
        <taxon>rosids</taxon>
        <taxon>Vitales</taxon>
        <taxon>Vitaceae</taxon>
        <taxon>Viteae</taxon>
        <taxon>Vitis</taxon>
    </lineage>
</organism>
<dbReference type="Proteomes" id="UP001168098">
    <property type="component" value="Unassembled WGS sequence"/>
</dbReference>
<feature type="coiled-coil region" evidence="1">
    <location>
        <begin position="264"/>
        <end position="298"/>
    </location>
</feature>
<comment type="caution">
    <text evidence="2">The sequence shown here is derived from an EMBL/GenBank/DDBJ whole genome shotgun (WGS) entry which is preliminary data.</text>
</comment>
<evidence type="ECO:0000256" key="1">
    <source>
        <dbReference type="SAM" id="Coils"/>
    </source>
</evidence>
<accession>A0AA38ZBK4</accession>
<evidence type="ECO:0000313" key="2">
    <source>
        <dbReference type="EMBL" id="KAJ9685572.1"/>
    </source>
</evidence>
<dbReference type="GO" id="GO:0048367">
    <property type="term" value="P:shoot system development"/>
    <property type="evidence" value="ECO:0007669"/>
    <property type="project" value="InterPro"/>
</dbReference>
<name>A0AA38ZBK4_VITRO</name>